<protein>
    <submittedName>
        <fullName evidence="1">Uncharacterized protein</fullName>
    </submittedName>
</protein>
<comment type="caution">
    <text evidence="1">The sequence shown here is derived from an EMBL/GenBank/DDBJ whole genome shotgun (WGS) entry which is preliminary data.</text>
</comment>
<name>A0A4C1W4X6_EUMVA</name>
<evidence type="ECO:0000313" key="1">
    <source>
        <dbReference type="EMBL" id="GBP46111.1"/>
    </source>
</evidence>
<sequence>MRIKSECQTIIRSASLEITRRINISSDEFGATWTSDSSPEKREEVAAVNQIATRQANTGSKYVKVAVKEDAGEEALGASLMQREKELREMHPVPYASRKLNAKNTRGKSDVGTALADLLRLSGGRHLLTATQAFGTSTSSSFLANNLYFSKERMM</sequence>
<keyword evidence="2" id="KW-1185">Reference proteome</keyword>
<dbReference type="Proteomes" id="UP000299102">
    <property type="component" value="Unassembled WGS sequence"/>
</dbReference>
<dbReference type="EMBL" id="BGZK01000477">
    <property type="protein sequence ID" value="GBP46111.1"/>
    <property type="molecule type" value="Genomic_DNA"/>
</dbReference>
<proteinExistence type="predicted"/>
<gene>
    <name evidence="1" type="ORF">EVAR_26556_1</name>
</gene>
<evidence type="ECO:0000313" key="2">
    <source>
        <dbReference type="Proteomes" id="UP000299102"/>
    </source>
</evidence>
<dbReference type="AlphaFoldDB" id="A0A4C1W4X6"/>
<organism evidence="1 2">
    <name type="scientific">Eumeta variegata</name>
    <name type="common">Bagworm moth</name>
    <name type="synonym">Eumeta japonica</name>
    <dbReference type="NCBI Taxonomy" id="151549"/>
    <lineage>
        <taxon>Eukaryota</taxon>
        <taxon>Metazoa</taxon>
        <taxon>Ecdysozoa</taxon>
        <taxon>Arthropoda</taxon>
        <taxon>Hexapoda</taxon>
        <taxon>Insecta</taxon>
        <taxon>Pterygota</taxon>
        <taxon>Neoptera</taxon>
        <taxon>Endopterygota</taxon>
        <taxon>Lepidoptera</taxon>
        <taxon>Glossata</taxon>
        <taxon>Ditrysia</taxon>
        <taxon>Tineoidea</taxon>
        <taxon>Psychidae</taxon>
        <taxon>Oiketicinae</taxon>
        <taxon>Eumeta</taxon>
    </lineage>
</organism>
<dbReference type="OrthoDB" id="425619at2759"/>
<accession>A0A4C1W4X6</accession>
<reference evidence="1 2" key="1">
    <citation type="journal article" date="2019" name="Commun. Biol.">
        <title>The bagworm genome reveals a unique fibroin gene that provides high tensile strength.</title>
        <authorList>
            <person name="Kono N."/>
            <person name="Nakamura H."/>
            <person name="Ohtoshi R."/>
            <person name="Tomita M."/>
            <person name="Numata K."/>
            <person name="Arakawa K."/>
        </authorList>
    </citation>
    <scope>NUCLEOTIDE SEQUENCE [LARGE SCALE GENOMIC DNA]</scope>
</reference>